<dbReference type="PANTHER" id="PTHR33144:SF53">
    <property type="entry name" value="TRANSPOSASE TNP1_EN_SPM-LIKE DOMAIN-CONTAINING PROTEIN"/>
    <property type="match status" value="1"/>
</dbReference>
<dbReference type="InterPro" id="IPR004252">
    <property type="entry name" value="Probable_transposase_24"/>
</dbReference>
<feature type="compositionally biased region" description="Basic residues" evidence="1">
    <location>
        <begin position="14"/>
        <end position="24"/>
    </location>
</feature>
<gene>
    <name evidence="3" type="ORF">C2845_PM05G18180</name>
</gene>
<sequence length="559" mass="63850">MATISPIKPAPNKTKGKQGTKKKQSINIIQTNAEYANEIDQQHDEAPGVRDDITIRKRTVLAHVWNLPEEKQILVKCNQLGQPIGKEDVNDWRKVKKDSAETILQCIQTKFLYPPSCEKWILKSIGRDWRKYKAILKKKLFNPKKKKLALYKLCPNDIDEDQWKSLIRYWKSKKGKDLSDKNKNSREMKKTTHTAGTKSYARWFEDLRQADPAKKPPHREKVYLATQQKRVKGTNEPTVQLENIIDKQPELAQNSEGRVAWEGDALHQVLGEEKPGTTRHFKDFNIATIDGSSSDLETHMLEEIKQLKEHARNQDKLIEELINKKRHQDYEGSTPKANCVSIDHDNFQEPVVQSSRKRVQCVQPNRGDALFKQRDGLVDDYIKICWKQCQDDANYKELSHHREAEPSSPQCSTNYSIQKEVKNQHEALQGATIMTEHVAAHDKATSHKRPKYTPSLSIKVGSTVLLKTANYPNKTIVAYATILSSSPKTNVGEVEIGKQFYKVCINHPTVQDEPLVRPMTGCKTIGDAHAKGTPIAWPLICLLHHHRLCYKKTVGDALC</sequence>
<reference evidence="4" key="1">
    <citation type="journal article" date="2019" name="Nat. Commun.">
        <title>The genome of broomcorn millet.</title>
        <authorList>
            <person name="Zou C."/>
            <person name="Miki D."/>
            <person name="Li D."/>
            <person name="Tang Q."/>
            <person name="Xiao L."/>
            <person name="Rajput S."/>
            <person name="Deng P."/>
            <person name="Jia W."/>
            <person name="Huang R."/>
            <person name="Zhang M."/>
            <person name="Sun Y."/>
            <person name="Hu J."/>
            <person name="Fu X."/>
            <person name="Schnable P.S."/>
            <person name="Li F."/>
            <person name="Zhang H."/>
            <person name="Feng B."/>
            <person name="Zhu X."/>
            <person name="Liu R."/>
            <person name="Schnable J.C."/>
            <person name="Zhu J.-K."/>
            <person name="Zhang H."/>
        </authorList>
    </citation>
    <scope>NUCLEOTIDE SEQUENCE [LARGE SCALE GENOMIC DNA]</scope>
</reference>
<dbReference type="Pfam" id="PF03004">
    <property type="entry name" value="Transposase_24"/>
    <property type="match status" value="1"/>
</dbReference>
<dbReference type="EMBL" id="PQIB02000003">
    <property type="protein sequence ID" value="RLN28144.1"/>
    <property type="molecule type" value="Genomic_DNA"/>
</dbReference>
<evidence type="ECO:0000313" key="4">
    <source>
        <dbReference type="Proteomes" id="UP000275267"/>
    </source>
</evidence>
<accession>A0A3L6SY61</accession>
<dbReference type="InterPro" id="IPR004264">
    <property type="entry name" value="Transposase_23"/>
</dbReference>
<dbReference type="PANTHER" id="PTHR33144">
    <property type="entry name" value="OS10G0409366 PROTEIN-RELATED"/>
    <property type="match status" value="1"/>
</dbReference>
<dbReference type="STRING" id="4540.A0A3L6SY61"/>
<dbReference type="Proteomes" id="UP000275267">
    <property type="component" value="Unassembled WGS sequence"/>
</dbReference>
<organism evidence="3 4">
    <name type="scientific">Panicum miliaceum</name>
    <name type="common">Proso millet</name>
    <name type="synonym">Broomcorn millet</name>
    <dbReference type="NCBI Taxonomy" id="4540"/>
    <lineage>
        <taxon>Eukaryota</taxon>
        <taxon>Viridiplantae</taxon>
        <taxon>Streptophyta</taxon>
        <taxon>Embryophyta</taxon>
        <taxon>Tracheophyta</taxon>
        <taxon>Spermatophyta</taxon>
        <taxon>Magnoliopsida</taxon>
        <taxon>Liliopsida</taxon>
        <taxon>Poales</taxon>
        <taxon>Poaceae</taxon>
        <taxon>PACMAD clade</taxon>
        <taxon>Panicoideae</taxon>
        <taxon>Panicodae</taxon>
        <taxon>Paniceae</taxon>
        <taxon>Panicinae</taxon>
        <taxon>Panicum</taxon>
        <taxon>Panicum sect. Panicum</taxon>
    </lineage>
</organism>
<proteinExistence type="predicted"/>
<feature type="region of interest" description="Disordered" evidence="1">
    <location>
        <begin position="1"/>
        <end position="24"/>
    </location>
</feature>
<keyword evidence="4" id="KW-1185">Reference proteome</keyword>
<name>A0A3L6SY61_PANMI</name>
<dbReference type="OrthoDB" id="694021at2759"/>
<evidence type="ECO:0000259" key="2">
    <source>
        <dbReference type="Pfam" id="PF03017"/>
    </source>
</evidence>
<feature type="domain" description="Transposase Tnp1/En/Spm-like" evidence="2">
    <location>
        <begin position="464"/>
        <end position="528"/>
    </location>
</feature>
<dbReference type="AlphaFoldDB" id="A0A3L6SY61"/>
<evidence type="ECO:0000256" key="1">
    <source>
        <dbReference type="SAM" id="MobiDB-lite"/>
    </source>
</evidence>
<protein>
    <recommendedName>
        <fullName evidence="2">Transposase Tnp1/En/Spm-like domain-containing protein</fullName>
    </recommendedName>
</protein>
<dbReference type="Pfam" id="PF03017">
    <property type="entry name" value="Transposase_23"/>
    <property type="match status" value="1"/>
</dbReference>
<comment type="caution">
    <text evidence="3">The sequence shown here is derived from an EMBL/GenBank/DDBJ whole genome shotgun (WGS) entry which is preliminary data.</text>
</comment>
<evidence type="ECO:0000313" key="3">
    <source>
        <dbReference type="EMBL" id="RLN28144.1"/>
    </source>
</evidence>